<feature type="transmembrane region" description="Helical" evidence="10">
    <location>
        <begin position="27"/>
        <end position="50"/>
    </location>
</feature>
<dbReference type="FunFam" id="1.20.1080.10:FF:000014">
    <property type="entry name" value="Aquaporin 1"/>
    <property type="match status" value="1"/>
</dbReference>
<dbReference type="InterPro" id="IPR023271">
    <property type="entry name" value="Aquaporin-like"/>
</dbReference>
<evidence type="ECO:0000313" key="12">
    <source>
        <dbReference type="Proteomes" id="UP000235786"/>
    </source>
</evidence>
<dbReference type="SUPFAM" id="SSF81338">
    <property type="entry name" value="Aquaporin-like"/>
    <property type="match status" value="1"/>
</dbReference>
<dbReference type="GO" id="GO:0015250">
    <property type="term" value="F:water channel activity"/>
    <property type="evidence" value="ECO:0007669"/>
    <property type="project" value="TreeGrafter"/>
</dbReference>
<dbReference type="Gene3D" id="1.20.1080.10">
    <property type="entry name" value="Glycerol uptake facilitator protein"/>
    <property type="match status" value="1"/>
</dbReference>
<evidence type="ECO:0000256" key="2">
    <source>
        <dbReference type="ARBA" id="ARBA00006175"/>
    </source>
</evidence>
<feature type="transmembrane region" description="Helical" evidence="10">
    <location>
        <begin position="158"/>
        <end position="177"/>
    </location>
</feature>
<organism evidence="11 12">
    <name type="scientific">Hyaloscypha variabilis (strain UAMH 11265 / GT02V1 / F)</name>
    <name type="common">Meliniomyces variabilis</name>
    <dbReference type="NCBI Taxonomy" id="1149755"/>
    <lineage>
        <taxon>Eukaryota</taxon>
        <taxon>Fungi</taxon>
        <taxon>Dikarya</taxon>
        <taxon>Ascomycota</taxon>
        <taxon>Pezizomycotina</taxon>
        <taxon>Leotiomycetes</taxon>
        <taxon>Helotiales</taxon>
        <taxon>Hyaloscyphaceae</taxon>
        <taxon>Hyaloscypha</taxon>
        <taxon>Hyaloscypha variabilis</taxon>
    </lineage>
</organism>
<evidence type="ECO:0000256" key="4">
    <source>
        <dbReference type="ARBA" id="ARBA00022692"/>
    </source>
</evidence>
<sequence>MDNNPTTKTHSLGNWTSGSRNTIRNHFVAMTGEFIGTFFFLFCSFAPTQIAVTALKNGPSTGPVIPDTSALFFIAASFGIAVTVNVWAFYRINGGMLNPAVTLGLVLIGAVPPIRGLLVFPCQMLAGIAAAGVVSGLFPGPLLVNLGLGAGTSVVQGLFIEMFLTTQFLIVIFLLAVEKHRATFLAPVGIGMTLFICHMSAVYYTGCGVNPARAFGPDVVNAHFSTYHWIYWLGPFLGAFLAAGIYKLFKILGYETANPGQDGGKEVVGLLYSDVESAVAASGEVQLRCFQVKRPVGEIGEGTPQSFDDGGKLSHREVTVHEREIAI</sequence>
<dbReference type="PRINTS" id="PR00783">
    <property type="entry name" value="MINTRINSICP"/>
</dbReference>
<keyword evidence="3 9" id="KW-0813">Transport</keyword>
<dbReference type="EMBL" id="KZ613939">
    <property type="protein sequence ID" value="PMD46916.1"/>
    <property type="molecule type" value="Genomic_DNA"/>
</dbReference>
<protein>
    <submittedName>
        <fullName evidence="11">Aquaporin-like protein</fullName>
    </submittedName>
</protein>
<name>A0A2J6S837_HYAVF</name>
<dbReference type="InterPro" id="IPR000425">
    <property type="entry name" value="MIP"/>
</dbReference>
<dbReference type="STRING" id="1149755.A0A2J6S837"/>
<dbReference type="OrthoDB" id="3222at2759"/>
<dbReference type="PANTHER" id="PTHR19139">
    <property type="entry name" value="AQUAPORIN TRANSPORTER"/>
    <property type="match status" value="1"/>
</dbReference>
<proteinExistence type="inferred from homology"/>
<evidence type="ECO:0000256" key="3">
    <source>
        <dbReference type="ARBA" id="ARBA00022448"/>
    </source>
</evidence>
<evidence type="ECO:0000256" key="1">
    <source>
        <dbReference type="ARBA" id="ARBA00004141"/>
    </source>
</evidence>
<reference evidence="11 12" key="1">
    <citation type="submission" date="2016-04" db="EMBL/GenBank/DDBJ databases">
        <title>A degradative enzymes factory behind the ericoid mycorrhizal symbiosis.</title>
        <authorList>
            <consortium name="DOE Joint Genome Institute"/>
            <person name="Martino E."/>
            <person name="Morin E."/>
            <person name="Grelet G."/>
            <person name="Kuo A."/>
            <person name="Kohler A."/>
            <person name="Daghino S."/>
            <person name="Barry K."/>
            <person name="Choi C."/>
            <person name="Cichocki N."/>
            <person name="Clum A."/>
            <person name="Copeland A."/>
            <person name="Hainaut M."/>
            <person name="Haridas S."/>
            <person name="Labutti K."/>
            <person name="Lindquist E."/>
            <person name="Lipzen A."/>
            <person name="Khouja H.-R."/>
            <person name="Murat C."/>
            <person name="Ohm R."/>
            <person name="Olson A."/>
            <person name="Spatafora J."/>
            <person name="Veneault-Fourrey C."/>
            <person name="Henrissat B."/>
            <person name="Grigoriev I."/>
            <person name="Martin F."/>
            <person name="Perotto S."/>
        </authorList>
    </citation>
    <scope>NUCLEOTIDE SEQUENCE [LARGE SCALE GENOMIC DNA]</scope>
    <source>
        <strain evidence="11 12">F</strain>
    </source>
</reference>
<evidence type="ECO:0000256" key="9">
    <source>
        <dbReference type="RuleBase" id="RU000477"/>
    </source>
</evidence>
<evidence type="ECO:0000256" key="7">
    <source>
        <dbReference type="ARBA" id="ARBA00023136"/>
    </source>
</evidence>
<dbReference type="PANTHER" id="PTHR19139:SF199">
    <property type="entry name" value="MIP17260P"/>
    <property type="match status" value="1"/>
</dbReference>
<evidence type="ECO:0000256" key="10">
    <source>
        <dbReference type="SAM" id="Phobius"/>
    </source>
</evidence>
<keyword evidence="6 10" id="KW-1133">Transmembrane helix</keyword>
<feature type="transmembrane region" description="Helical" evidence="10">
    <location>
        <begin position="184"/>
        <end position="204"/>
    </location>
</feature>
<dbReference type="Proteomes" id="UP000235786">
    <property type="component" value="Unassembled WGS sequence"/>
</dbReference>
<accession>A0A2J6S837</accession>
<evidence type="ECO:0000313" key="11">
    <source>
        <dbReference type="EMBL" id="PMD46916.1"/>
    </source>
</evidence>
<evidence type="ECO:0000256" key="5">
    <source>
        <dbReference type="ARBA" id="ARBA00022737"/>
    </source>
</evidence>
<comment type="subcellular location">
    <subcellularLocation>
        <location evidence="1">Membrane</location>
        <topology evidence="1">Multi-pass membrane protein</topology>
    </subcellularLocation>
</comment>
<dbReference type="InterPro" id="IPR034294">
    <property type="entry name" value="Aquaporin_transptr"/>
</dbReference>
<comment type="similarity">
    <text evidence="2 9">Belongs to the MIP/aquaporin (TC 1.A.8) family.</text>
</comment>
<dbReference type="AlphaFoldDB" id="A0A2J6S837"/>
<keyword evidence="5" id="KW-0677">Repeat</keyword>
<keyword evidence="4 9" id="KW-0812">Transmembrane</keyword>
<evidence type="ECO:0000256" key="8">
    <source>
        <dbReference type="ARBA" id="ARBA00034651"/>
    </source>
</evidence>
<gene>
    <name evidence="11" type="ORF">L207DRAFT_480872</name>
</gene>
<comment type="catalytic activity">
    <reaction evidence="8">
        <text>H2O(in) = H2O(out)</text>
        <dbReference type="Rhea" id="RHEA:29667"/>
        <dbReference type="ChEBI" id="CHEBI:15377"/>
    </reaction>
</comment>
<feature type="transmembrane region" description="Helical" evidence="10">
    <location>
        <begin position="229"/>
        <end position="249"/>
    </location>
</feature>
<keyword evidence="7 10" id="KW-0472">Membrane</keyword>
<dbReference type="Pfam" id="PF00230">
    <property type="entry name" value="MIP"/>
    <property type="match status" value="1"/>
</dbReference>
<evidence type="ECO:0000256" key="6">
    <source>
        <dbReference type="ARBA" id="ARBA00022989"/>
    </source>
</evidence>
<dbReference type="GO" id="GO:0005886">
    <property type="term" value="C:plasma membrane"/>
    <property type="evidence" value="ECO:0007669"/>
    <property type="project" value="TreeGrafter"/>
</dbReference>
<keyword evidence="12" id="KW-1185">Reference proteome</keyword>
<feature type="transmembrane region" description="Helical" evidence="10">
    <location>
        <begin position="70"/>
        <end position="90"/>
    </location>
</feature>